<sequence length="434" mass="48204">MFLFEGPFGSVLHIADCLSALTPHLARRIDYLFLARCSLRFPATQDSIRQAFGSKIYVDREKNSDWHQRLAHVTPEILAANDAAPSTRFHVLSFSRLSEQATEILALARAARQLKPLIIRPSSQWYAYYDPPPPEEASTQQQQQKPVLTEAMCDELGVWHVCLSMHSSREELEQALGILKPKWVVYTMSSCMAVELSYAVLLTVEAVEKLEEVFNACAPSNDISQALEEGAEATVVDFENYEYESVEIIGDDELEAKDFANELEFCRHSKPIQVVGLTEAATREQNPVSDESELLNDIKSDGGVERLNMIEGTERLNWGAQEQNLNARARLTVGVCRHKVIADKGTEAIEGMVSAAHVPEDGTTVTLGTGRSTDHQYSERASDSSTTFGSSKGLNASLRRLYRSMNVLVSRPLPSLVQLMVASKRPRVSQTAQS</sequence>
<keyword evidence="5" id="KW-0539">Nucleus</keyword>
<name>A0A1D6EI92_MAIZE</name>
<evidence type="ECO:0000313" key="8">
    <source>
        <dbReference type="EMBL" id="ONM19831.1"/>
    </source>
</evidence>
<keyword evidence="4" id="KW-0234">DNA repair</keyword>
<dbReference type="InterPro" id="IPR011084">
    <property type="entry name" value="DRMBL"/>
</dbReference>
<dbReference type="GO" id="GO:0005634">
    <property type="term" value="C:nucleus"/>
    <property type="evidence" value="ECO:0007669"/>
    <property type="project" value="UniProtKB-SubCell"/>
</dbReference>
<dbReference type="STRING" id="4577.A0A1D6EI92"/>
<dbReference type="EMBL" id="CM007648">
    <property type="protein sequence ID" value="ONM19831.1"/>
    <property type="molecule type" value="Genomic_DNA"/>
</dbReference>
<dbReference type="PaxDb" id="4577-GRMZM2G086346_P01"/>
<dbReference type="InParanoid" id="A0A1D6EI92"/>
<organism evidence="8">
    <name type="scientific">Zea mays</name>
    <name type="common">Maize</name>
    <dbReference type="NCBI Taxonomy" id="4577"/>
    <lineage>
        <taxon>Eukaryota</taxon>
        <taxon>Viridiplantae</taxon>
        <taxon>Streptophyta</taxon>
        <taxon>Embryophyta</taxon>
        <taxon>Tracheophyta</taxon>
        <taxon>Spermatophyta</taxon>
        <taxon>Magnoliopsida</taxon>
        <taxon>Liliopsida</taxon>
        <taxon>Poales</taxon>
        <taxon>Poaceae</taxon>
        <taxon>PACMAD clade</taxon>
        <taxon>Panicoideae</taxon>
        <taxon>Andropogonodae</taxon>
        <taxon>Andropogoneae</taxon>
        <taxon>Tripsacinae</taxon>
        <taxon>Zea</taxon>
    </lineage>
</organism>
<accession>A0A1D6EI92</accession>
<comment type="subcellular location">
    <subcellularLocation>
        <location evidence="1">Nucleus</location>
    </subcellularLocation>
</comment>
<proteinExistence type="inferred from homology"/>
<feature type="region of interest" description="Disordered" evidence="6">
    <location>
        <begin position="369"/>
        <end position="390"/>
    </location>
</feature>
<feature type="domain" description="DNA repair metallo-beta-lactamase" evidence="7">
    <location>
        <begin position="85"/>
        <end position="191"/>
    </location>
</feature>
<dbReference type="PANTHER" id="PTHR23240">
    <property type="entry name" value="DNA CROSS-LINK REPAIR PROTEIN PSO2/SNM1-RELATED"/>
    <property type="match status" value="1"/>
</dbReference>
<keyword evidence="3" id="KW-0227">DNA damage</keyword>
<evidence type="ECO:0000256" key="5">
    <source>
        <dbReference type="ARBA" id="ARBA00023242"/>
    </source>
</evidence>
<evidence type="ECO:0000256" key="3">
    <source>
        <dbReference type="ARBA" id="ARBA00022763"/>
    </source>
</evidence>
<evidence type="ECO:0000256" key="2">
    <source>
        <dbReference type="ARBA" id="ARBA00010304"/>
    </source>
</evidence>
<dbReference type="eggNOG" id="KOG1361">
    <property type="taxonomic scope" value="Eukaryota"/>
</dbReference>
<evidence type="ECO:0000256" key="4">
    <source>
        <dbReference type="ARBA" id="ARBA00023204"/>
    </source>
</evidence>
<dbReference type="PANTHER" id="PTHR23240:SF29">
    <property type="entry name" value="OS08G0107600 PROTEIN"/>
    <property type="match status" value="1"/>
</dbReference>
<feature type="compositionally biased region" description="Basic and acidic residues" evidence="6">
    <location>
        <begin position="372"/>
        <end position="382"/>
    </location>
</feature>
<dbReference type="AlphaFoldDB" id="A0A1D6EI92"/>
<reference evidence="8" key="1">
    <citation type="submission" date="2015-12" db="EMBL/GenBank/DDBJ databases">
        <title>Update maize B73 reference genome by single molecule sequencing technologies.</title>
        <authorList>
            <consortium name="Maize Genome Sequencing Project"/>
            <person name="Ware D."/>
        </authorList>
    </citation>
    <scope>NUCLEOTIDE SEQUENCE [LARGE SCALE GENOMIC DNA]</scope>
    <source>
        <tissue evidence="8">Seedling</tissue>
    </source>
</reference>
<dbReference type="InterPro" id="IPR036866">
    <property type="entry name" value="RibonucZ/Hydroxyglut_hydro"/>
</dbReference>
<dbReference type="Pfam" id="PF07522">
    <property type="entry name" value="DRMBL"/>
    <property type="match status" value="1"/>
</dbReference>
<gene>
    <name evidence="8" type="ORF">ZEAMMB73_Zm00001d004944</name>
</gene>
<dbReference type="Gene3D" id="3.40.50.12650">
    <property type="match status" value="1"/>
</dbReference>
<dbReference type="GO" id="GO:0006281">
    <property type="term" value="P:DNA repair"/>
    <property type="evidence" value="ECO:0007669"/>
    <property type="project" value="UniProtKB-KW"/>
</dbReference>
<protein>
    <submittedName>
        <fullName evidence="8">DNA repair metallo-beta-lactamase family protein</fullName>
    </submittedName>
</protein>
<evidence type="ECO:0000259" key="7">
    <source>
        <dbReference type="Pfam" id="PF07522"/>
    </source>
</evidence>
<evidence type="ECO:0000256" key="6">
    <source>
        <dbReference type="SAM" id="MobiDB-lite"/>
    </source>
</evidence>
<evidence type="ECO:0000256" key="1">
    <source>
        <dbReference type="ARBA" id="ARBA00004123"/>
    </source>
</evidence>
<dbReference type="Gene3D" id="3.60.15.10">
    <property type="entry name" value="Ribonuclease Z/Hydroxyacylglutathione hydrolase-like"/>
    <property type="match status" value="1"/>
</dbReference>
<comment type="similarity">
    <text evidence="2">Belongs to the DNA repair metallo-beta-lactamase (DRMBL) family.</text>
</comment>